<dbReference type="AlphaFoldDB" id="A0A848H8N2"/>
<organism evidence="2 3">
    <name type="scientific">Ramlibacter agri</name>
    <dbReference type="NCBI Taxonomy" id="2728837"/>
    <lineage>
        <taxon>Bacteria</taxon>
        <taxon>Pseudomonadati</taxon>
        <taxon>Pseudomonadota</taxon>
        <taxon>Betaproteobacteria</taxon>
        <taxon>Burkholderiales</taxon>
        <taxon>Comamonadaceae</taxon>
        <taxon>Ramlibacter</taxon>
    </lineage>
</organism>
<gene>
    <name evidence="2" type="ORF">HHL11_26545</name>
</gene>
<dbReference type="EMBL" id="JABBFX010000003">
    <property type="protein sequence ID" value="NML47336.1"/>
    <property type="molecule type" value="Genomic_DNA"/>
</dbReference>
<evidence type="ECO:0000313" key="2">
    <source>
        <dbReference type="EMBL" id="NML47336.1"/>
    </source>
</evidence>
<dbReference type="Proteomes" id="UP000541185">
    <property type="component" value="Unassembled WGS sequence"/>
</dbReference>
<protein>
    <submittedName>
        <fullName evidence="2">Type II toxin-antitoxin system VapB family antitoxin</fullName>
    </submittedName>
</protein>
<keyword evidence="3" id="KW-1185">Reference proteome</keyword>
<comment type="caution">
    <text evidence="2">The sequence shown here is derived from an EMBL/GenBank/DDBJ whole genome shotgun (WGS) entry which is preliminary data.</text>
</comment>
<sequence>MLTNIDIDEDLVAEAMKISGARTKREVVDRALREMVARARRPRFKDFHGVGDIDPNYDPKASSPEEFGKYRVEQPRAVYKSKPAAKKAPRKS</sequence>
<reference evidence="2 3" key="1">
    <citation type="submission" date="2020-04" db="EMBL/GenBank/DDBJ databases">
        <title>Ramlibacter sp. G-1-2-2 isolated from soil.</title>
        <authorList>
            <person name="Dahal R.H."/>
        </authorList>
    </citation>
    <scope>NUCLEOTIDE SEQUENCE [LARGE SCALE GENOMIC DNA]</scope>
    <source>
        <strain evidence="2 3">G-1-2-2</strain>
    </source>
</reference>
<accession>A0A848H8N2</accession>
<dbReference type="InterPro" id="IPR019239">
    <property type="entry name" value="VapB_antitoxin"/>
</dbReference>
<feature type="region of interest" description="Disordered" evidence="1">
    <location>
        <begin position="47"/>
        <end position="92"/>
    </location>
</feature>
<proteinExistence type="predicted"/>
<dbReference type="RefSeq" id="WP_169421621.1">
    <property type="nucleotide sequence ID" value="NZ_JABBFX010000003.1"/>
</dbReference>
<dbReference type="Pfam" id="PF09957">
    <property type="entry name" value="VapB_antitoxin"/>
    <property type="match status" value="1"/>
</dbReference>
<feature type="compositionally biased region" description="Basic residues" evidence="1">
    <location>
        <begin position="83"/>
        <end position="92"/>
    </location>
</feature>
<name>A0A848H8N2_9BURK</name>
<evidence type="ECO:0000256" key="1">
    <source>
        <dbReference type="SAM" id="MobiDB-lite"/>
    </source>
</evidence>
<evidence type="ECO:0000313" key="3">
    <source>
        <dbReference type="Proteomes" id="UP000541185"/>
    </source>
</evidence>